<protein>
    <recommendedName>
        <fullName evidence="7">DUF2179 domain-containing protein</fullName>
    </recommendedName>
</protein>
<evidence type="ECO:0000313" key="8">
    <source>
        <dbReference type="EMBL" id="ATW28702.1"/>
    </source>
</evidence>
<proteinExistence type="predicted"/>
<accession>A0A3G1L1N0</accession>
<organism evidence="8 9">
    <name type="scientific">Formimonas warabiya</name>
    <dbReference type="NCBI Taxonomy" id="1761012"/>
    <lineage>
        <taxon>Bacteria</taxon>
        <taxon>Bacillati</taxon>
        <taxon>Bacillota</taxon>
        <taxon>Clostridia</taxon>
        <taxon>Eubacteriales</taxon>
        <taxon>Peptococcaceae</taxon>
        <taxon>Candidatus Formimonas</taxon>
    </lineage>
</organism>
<dbReference type="PANTHER" id="PTHR33545:SF5">
    <property type="entry name" value="UPF0750 MEMBRANE PROTEIN YITT"/>
    <property type="match status" value="1"/>
</dbReference>
<evidence type="ECO:0000259" key="7">
    <source>
        <dbReference type="Pfam" id="PF10035"/>
    </source>
</evidence>
<keyword evidence="3 6" id="KW-0812">Transmembrane</keyword>
<dbReference type="InterPro" id="IPR015867">
    <property type="entry name" value="N-reg_PII/ATP_PRibTrfase_C"/>
</dbReference>
<comment type="subcellular location">
    <subcellularLocation>
        <location evidence="1">Cell membrane</location>
        <topology evidence="1">Multi-pass membrane protein</topology>
    </subcellularLocation>
</comment>
<evidence type="ECO:0000256" key="2">
    <source>
        <dbReference type="ARBA" id="ARBA00022475"/>
    </source>
</evidence>
<sequence length="268" mass="29515">MIALSYGVFIIPNELLAGGVSGLAILTNHFTGWPVGLMILLYNIPILFWARKELSRRFIIYTIIAVFLQSFFLNFMYLVEPYRNDPLLASIFGGILTGVGAGIVIRQYGSSGGVDVIAIVLRKRLGISIGTVSSIANLIVISLAAIVFGIEPAMYTVISFLVGGQAVDVVQEGLNKKRTAMIVSDKSREIKDAIMFQLHRGVTLMHGAGGFENTEKDVIFCVVNQFELARLKEIITAVDKSAFMTISETSEVLGRFTEHSFLWKKDRT</sequence>
<keyword evidence="5 6" id="KW-0472">Membrane</keyword>
<dbReference type="InterPro" id="IPR003740">
    <property type="entry name" value="YitT"/>
</dbReference>
<dbReference type="Gene3D" id="3.30.70.120">
    <property type="match status" value="1"/>
</dbReference>
<dbReference type="AlphaFoldDB" id="A0A3G1L1N0"/>
<keyword evidence="2" id="KW-1003">Cell membrane</keyword>
<evidence type="ECO:0000256" key="1">
    <source>
        <dbReference type="ARBA" id="ARBA00004651"/>
    </source>
</evidence>
<dbReference type="Proteomes" id="UP000323521">
    <property type="component" value="Chromosome"/>
</dbReference>
<evidence type="ECO:0000256" key="6">
    <source>
        <dbReference type="SAM" id="Phobius"/>
    </source>
</evidence>
<dbReference type="KEGG" id="fwa:DCMF_17595"/>
<name>A0A3G1L1N0_FORW1</name>
<dbReference type="PIRSF" id="PIRSF006483">
    <property type="entry name" value="Membrane_protein_YitT"/>
    <property type="match status" value="1"/>
</dbReference>
<evidence type="ECO:0000313" key="9">
    <source>
        <dbReference type="Proteomes" id="UP000323521"/>
    </source>
</evidence>
<dbReference type="GO" id="GO:0005886">
    <property type="term" value="C:plasma membrane"/>
    <property type="evidence" value="ECO:0007669"/>
    <property type="project" value="UniProtKB-SubCell"/>
</dbReference>
<keyword evidence="4 6" id="KW-1133">Transmembrane helix</keyword>
<dbReference type="Pfam" id="PF02588">
    <property type="entry name" value="YitT_membrane"/>
    <property type="match status" value="1"/>
</dbReference>
<feature type="transmembrane region" description="Helical" evidence="6">
    <location>
        <begin position="58"/>
        <end position="75"/>
    </location>
</feature>
<dbReference type="Pfam" id="PF10035">
    <property type="entry name" value="DUF2179"/>
    <property type="match status" value="1"/>
</dbReference>
<reference evidence="8 9" key="1">
    <citation type="submission" date="2016-10" db="EMBL/GenBank/DDBJ databases">
        <title>Complete Genome Sequence of Peptococcaceae strain DCMF.</title>
        <authorList>
            <person name="Edwards R.J."/>
            <person name="Holland S.I."/>
            <person name="Deshpande N.P."/>
            <person name="Wong Y.K."/>
            <person name="Ertan H."/>
            <person name="Manefield M."/>
            <person name="Russell T.L."/>
            <person name="Lee M.J."/>
        </authorList>
    </citation>
    <scope>NUCLEOTIDE SEQUENCE [LARGE SCALE GENOMIC DNA]</scope>
    <source>
        <strain evidence="8 9">DCMF</strain>
    </source>
</reference>
<evidence type="ECO:0000256" key="4">
    <source>
        <dbReference type="ARBA" id="ARBA00022989"/>
    </source>
</evidence>
<feature type="domain" description="DUF2179" evidence="7">
    <location>
        <begin position="200"/>
        <end position="254"/>
    </location>
</feature>
<evidence type="ECO:0000256" key="5">
    <source>
        <dbReference type="ARBA" id="ARBA00023136"/>
    </source>
</evidence>
<dbReference type="CDD" id="cd16380">
    <property type="entry name" value="YitT_C"/>
    <property type="match status" value="1"/>
</dbReference>
<dbReference type="InterPro" id="IPR051461">
    <property type="entry name" value="UPF0750_membrane"/>
</dbReference>
<gene>
    <name evidence="8" type="ORF">DCMF_17595</name>
</gene>
<dbReference type="InterPro" id="IPR019264">
    <property type="entry name" value="DUF2179"/>
</dbReference>
<keyword evidence="9" id="KW-1185">Reference proteome</keyword>
<dbReference type="EMBL" id="CP017634">
    <property type="protein sequence ID" value="ATW28702.1"/>
    <property type="molecule type" value="Genomic_DNA"/>
</dbReference>
<dbReference type="PANTHER" id="PTHR33545">
    <property type="entry name" value="UPF0750 MEMBRANE PROTEIN YITT-RELATED"/>
    <property type="match status" value="1"/>
</dbReference>
<feature type="transmembrane region" description="Helical" evidence="6">
    <location>
        <begin position="125"/>
        <end position="147"/>
    </location>
</feature>
<feature type="transmembrane region" description="Helical" evidence="6">
    <location>
        <begin position="87"/>
        <end position="105"/>
    </location>
</feature>
<evidence type="ECO:0000256" key="3">
    <source>
        <dbReference type="ARBA" id="ARBA00022692"/>
    </source>
</evidence>
<feature type="transmembrane region" description="Helical" evidence="6">
    <location>
        <begin position="32"/>
        <end position="51"/>
    </location>
</feature>
<feature type="transmembrane region" description="Helical" evidence="6">
    <location>
        <begin position="7"/>
        <end position="26"/>
    </location>
</feature>